<sequence length="154" mass="17139">MEGGPIKEWSWKRKVVWRFSELAVAGHRRCGEETGSIRSQDSGFRSHIDGVEEMKKFPEERKKKTSGETRPFCLLLLQSSKAGDGRRRNSMGLRRQPQSSFSDDGKSSNPARTESRGLFFLSGDGKAPTPCPLVFLRFDNEGMKASPSSAIAEA</sequence>
<organism evidence="1 2">
    <name type="scientific">Persea americana</name>
    <name type="common">Avocado</name>
    <dbReference type="NCBI Taxonomy" id="3435"/>
    <lineage>
        <taxon>Eukaryota</taxon>
        <taxon>Viridiplantae</taxon>
        <taxon>Streptophyta</taxon>
        <taxon>Embryophyta</taxon>
        <taxon>Tracheophyta</taxon>
        <taxon>Spermatophyta</taxon>
        <taxon>Magnoliopsida</taxon>
        <taxon>Magnoliidae</taxon>
        <taxon>Laurales</taxon>
        <taxon>Lauraceae</taxon>
        <taxon>Persea</taxon>
    </lineage>
</organism>
<dbReference type="EMBL" id="CM056820">
    <property type="protein sequence ID" value="KAJ8616819.1"/>
    <property type="molecule type" value="Genomic_DNA"/>
</dbReference>
<reference evidence="1 2" key="1">
    <citation type="journal article" date="2022" name="Hortic Res">
        <title>A haplotype resolved chromosomal level avocado genome allows analysis of novel avocado genes.</title>
        <authorList>
            <person name="Nath O."/>
            <person name="Fletcher S.J."/>
            <person name="Hayward A."/>
            <person name="Shaw L.M."/>
            <person name="Masouleh A.K."/>
            <person name="Furtado A."/>
            <person name="Henry R.J."/>
            <person name="Mitter N."/>
        </authorList>
    </citation>
    <scope>NUCLEOTIDE SEQUENCE [LARGE SCALE GENOMIC DNA]</scope>
    <source>
        <strain evidence="2">cv. Hass</strain>
    </source>
</reference>
<gene>
    <name evidence="1" type="ORF">MRB53_036191</name>
</gene>
<accession>A0ACC2K6T2</accession>
<name>A0ACC2K6T2_PERAE</name>
<comment type="caution">
    <text evidence="1">The sequence shown here is derived from an EMBL/GenBank/DDBJ whole genome shotgun (WGS) entry which is preliminary data.</text>
</comment>
<evidence type="ECO:0000313" key="1">
    <source>
        <dbReference type="EMBL" id="KAJ8616819.1"/>
    </source>
</evidence>
<keyword evidence="2" id="KW-1185">Reference proteome</keyword>
<proteinExistence type="predicted"/>
<dbReference type="Proteomes" id="UP001234297">
    <property type="component" value="Chromosome 12"/>
</dbReference>
<evidence type="ECO:0000313" key="2">
    <source>
        <dbReference type="Proteomes" id="UP001234297"/>
    </source>
</evidence>
<protein>
    <submittedName>
        <fullName evidence="1">Uncharacterized protein</fullName>
    </submittedName>
</protein>